<name>A0ABD2D257_VESMC</name>
<feature type="region of interest" description="Disordered" evidence="1">
    <location>
        <begin position="167"/>
        <end position="258"/>
    </location>
</feature>
<organism evidence="2 3">
    <name type="scientific">Vespula maculifrons</name>
    <name type="common">Eastern yellow jacket</name>
    <name type="synonym">Wasp</name>
    <dbReference type="NCBI Taxonomy" id="7453"/>
    <lineage>
        <taxon>Eukaryota</taxon>
        <taxon>Metazoa</taxon>
        <taxon>Ecdysozoa</taxon>
        <taxon>Arthropoda</taxon>
        <taxon>Hexapoda</taxon>
        <taxon>Insecta</taxon>
        <taxon>Pterygota</taxon>
        <taxon>Neoptera</taxon>
        <taxon>Endopterygota</taxon>
        <taxon>Hymenoptera</taxon>
        <taxon>Apocrita</taxon>
        <taxon>Aculeata</taxon>
        <taxon>Vespoidea</taxon>
        <taxon>Vespidae</taxon>
        <taxon>Vespinae</taxon>
        <taxon>Vespula</taxon>
    </lineage>
</organism>
<comment type="caution">
    <text evidence="2">The sequence shown here is derived from an EMBL/GenBank/DDBJ whole genome shotgun (WGS) entry which is preliminary data.</text>
</comment>
<feature type="compositionally biased region" description="Acidic residues" evidence="1">
    <location>
        <begin position="230"/>
        <end position="250"/>
    </location>
</feature>
<protein>
    <submittedName>
        <fullName evidence="2">Uncharacterized protein</fullName>
    </submittedName>
</protein>
<evidence type="ECO:0000256" key="1">
    <source>
        <dbReference type="SAM" id="MobiDB-lite"/>
    </source>
</evidence>
<dbReference type="AlphaFoldDB" id="A0ABD2D257"/>
<accession>A0ABD2D257</accession>
<keyword evidence="3" id="KW-1185">Reference proteome</keyword>
<dbReference type="Proteomes" id="UP001607303">
    <property type="component" value="Unassembled WGS sequence"/>
</dbReference>
<dbReference type="EMBL" id="JAYRBN010000007">
    <property type="protein sequence ID" value="KAL2751019.1"/>
    <property type="molecule type" value="Genomic_DNA"/>
</dbReference>
<evidence type="ECO:0000313" key="3">
    <source>
        <dbReference type="Proteomes" id="UP001607303"/>
    </source>
</evidence>
<reference evidence="2 3" key="1">
    <citation type="journal article" date="2024" name="Ann. Entomol. Soc. Am.">
        <title>Genomic analyses of the southern and eastern yellowjacket wasps (Hymenoptera: Vespidae) reveal evolutionary signatures of social life.</title>
        <authorList>
            <person name="Catto M.A."/>
            <person name="Caine P.B."/>
            <person name="Orr S.E."/>
            <person name="Hunt B.G."/>
            <person name="Goodisman M.A.D."/>
        </authorList>
    </citation>
    <scope>NUCLEOTIDE SEQUENCE [LARGE SCALE GENOMIC DNA]</scope>
    <source>
        <strain evidence="2">232</strain>
        <tissue evidence="2">Head and thorax</tissue>
    </source>
</reference>
<gene>
    <name evidence="2" type="ORF">V1477_000177</name>
</gene>
<proteinExistence type="predicted"/>
<feature type="compositionally biased region" description="Acidic residues" evidence="1">
    <location>
        <begin position="172"/>
        <end position="220"/>
    </location>
</feature>
<sequence>MAVTTNFDETNTALFYKGLFEWWNEETEYLFQRIQRWATLTRGYDRLRSERLSKGRLTMHAESGSKWNFSSNKQIFLRTKEYFIEESSWSPSFYILKRNQRRSRQEEKIKINRNADNVLGYRTNDNLDSTCLENYRYDNSIYFKTIGEIRNDKKNLRAINDDSKKENLLIDAEIEEKEEEKEEEEEAEEGEEEAEEEEEEAEEEEEEAEEEEEEAEEKEEKEEKEKKEEEKEEEEKEKEEEEEEEEEEVKDEGKDYESTLVYDSIGDRFYLDNDVSKDKFNSDQNDVGVWPIIDLANLDLNLKIPNPMYHENEIKWMIETNNNNMEIIGNIENRNDYENRRFNYGLKNEFRKNQNETKGGLISK</sequence>
<evidence type="ECO:0000313" key="2">
    <source>
        <dbReference type="EMBL" id="KAL2751019.1"/>
    </source>
</evidence>